<name>A0ABQ0C8J3_9PROT</name>
<reference evidence="1 2" key="2">
    <citation type="submission" date="2024-09" db="EMBL/GenBank/DDBJ databases">
        <title>Draft genome sequence of Candidatus Magnetaquicoccaceae bacterium FCR-1.</title>
        <authorList>
            <person name="Shimoshige H."/>
            <person name="Shimamura S."/>
            <person name="Taoka A."/>
            <person name="Kobayashi H."/>
            <person name="Maekawa T."/>
        </authorList>
    </citation>
    <scope>NUCLEOTIDE SEQUENCE [LARGE SCALE GENOMIC DNA]</scope>
    <source>
        <strain evidence="1 2">FCR-1</strain>
    </source>
</reference>
<accession>A0ABQ0C8J3</accession>
<sequence>MGVEMAVLSGENVELPFHRRLEGRFDGMIRLADLTVLGEAVARHDGWYVLEPREPFPEQPIDGTAASAHLQDLVAEILREERGVWTTMVYVQSFEDPRIIKVFHPRRAGCGCGGGGGILPWKVFTRFKPEPVPAWESTICATPSGERTASWFKKLF</sequence>
<dbReference type="Proteomes" id="UP001628193">
    <property type="component" value="Unassembled WGS sequence"/>
</dbReference>
<keyword evidence="2" id="KW-1185">Reference proteome</keyword>
<evidence type="ECO:0000313" key="1">
    <source>
        <dbReference type="EMBL" id="GAB0057205.1"/>
    </source>
</evidence>
<evidence type="ECO:0000313" key="2">
    <source>
        <dbReference type="Proteomes" id="UP001628193"/>
    </source>
</evidence>
<gene>
    <name evidence="1" type="ORF">SIID45300_01528</name>
</gene>
<organism evidence="1 2">
    <name type="scientific">Candidatus Magnetaquiglobus chichijimensis</name>
    <dbReference type="NCBI Taxonomy" id="3141448"/>
    <lineage>
        <taxon>Bacteria</taxon>
        <taxon>Pseudomonadati</taxon>
        <taxon>Pseudomonadota</taxon>
        <taxon>Magnetococcia</taxon>
        <taxon>Magnetococcales</taxon>
        <taxon>Candidatus Magnetaquicoccaceae</taxon>
        <taxon>Candidatus Magnetaquiglobus</taxon>
    </lineage>
</organism>
<comment type="caution">
    <text evidence="1">The sequence shown here is derived from an EMBL/GenBank/DDBJ whole genome shotgun (WGS) entry which is preliminary data.</text>
</comment>
<proteinExistence type="predicted"/>
<dbReference type="EMBL" id="BAAFGK010000004">
    <property type="protein sequence ID" value="GAB0057205.1"/>
    <property type="molecule type" value="Genomic_DNA"/>
</dbReference>
<reference evidence="1 2" key="1">
    <citation type="submission" date="2024-05" db="EMBL/GenBank/DDBJ databases">
        <authorList>
            <consortium name="Candidatus Magnetaquicoccaceae bacterium FCR-1 genome sequencing consortium"/>
            <person name="Shimoshige H."/>
            <person name="Shimamura S."/>
            <person name="Taoka A."/>
            <person name="Kobayashi H."/>
            <person name="Maekawa T."/>
        </authorList>
    </citation>
    <scope>NUCLEOTIDE SEQUENCE [LARGE SCALE GENOMIC DNA]</scope>
    <source>
        <strain evidence="1 2">FCR-1</strain>
    </source>
</reference>
<dbReference type="RefSeq" id="WP_420904906.1">
    <property type="nucleotide sequence ID" value="NZ_BAAFGK010000004.1"/>
</dbReference>
<protein>
    <submittedName>
        <fullName evidence="1">Uncharacterized protein</fullName>
    </submittedName>
</protein>